<evidence type="ECO:0000313" key="1">
    <source>
        <dbReference type="EMBL" id="RED85029.1"/>
    </source>
</evidence>
<name>A0A3D9KF12_9BACL</name>
<dbReference type="EMBL" id="QRDZ01000005">
    <property type="protein sequence ID" value="RED85029.1"/>
    <property type="molecule type" value="Genomic_DNA"/>
</dbReference>
<comment type="caution">
    <text evidence="1">The sequence shown here is derived from an EMBL/GenBank/DDBJ whole genome shotgun (WGS) entry which is preliminary data.</text>
</comment>
<dbReference type="Proteomes" id="UP000256977">
    <property type="component" value="Unassembled WGS sequence"/>
</dbReference>
<evidence type="ECO:0000313" key="2">
    <source>
        <dbReference type="Proteomes" id="UP000256977"/>
    </source>
</evidence>
<dbReference type="RefSeq" id="WP_181917557.1">
    <property type="nucleotide sequence ID" value="NZ_QRDZ01000005.1"/>
</dbReference>
<organism evidence="1 2">
    <name type="scientific">Cohnella phaseoli</name>
    <dbReference type="NCBI Taxonomy" id="456490"/>
    <lineage>
        <taxon>Bacteria</taxon>
        <taxon>Bacillati</taxon>
        <taxon>Bacillota</taxon>
        <taxon>Bacilli</taxon>
        <taxon>Bacillales</taxon>
        <taxon>Paenibacillaceae</taxon>
        <taxon>Cohnella</taxon>
    </lineage>
</organism>
<proteinExistence type="predicted"/>
<gene>
    <name evidence="1" type="ORF">DFP98_10533</name>
</gene>
<protein>
    <submittedName>
        <fullName evidence="1">Uncharacterized protein</fullName>
    </submittedName>
</protein>
<reference evidence="1 2" key="1">
    <citation type="submission" date="2018-07" db="EMBL/GenBank/DDBJ databases">
        <title>Genomic Encyclopedia of Type Strains, Phase III (KMG-III): the genomes of soil and plant-associated and newly described type strains.</title>
        <authorList>
            <person name="Whitman W."/>
        </authorList>
    </citation>
    <scope>NUCLEOTIDE SEQUENCE [LARGE SCALE GENOMIC DNA]</scope>
    <source>
        <strain evidence="1 2">CECT 7287</strain>
    </source>
</reference>
<keyword evidence="2" id="KW-1185">Reference proteome</keyword>
<accession>A0A3D9KF12</accession>
<sequence>MKEQAVLFYCVKCEHLKPIEQAGMLFRTGYYRAQYPLGCCVNCKLLARTSG</sequence>
<dbReference type="AlphaFoldDB" id="A0A3D9KF12"/>